<dbReference type="EMBL" id="AMRA01000015">
    <property type="protein sequence ID" value="EKF25402.1"/>
    <property type="molecule type" value="Genomic_DNA"/>
</dbReference>
<feature type="compositionally biased region" description="Gly residues" evidence="1">
    <location>
        <begin position="218"/>
        <end position="242"/>
    </location>
</feature>
<protein>
    <submittedName>
        <fullName evidence="2">Uncharacterized protein</fullName>
    </submittedName>
</protein>
<feature type="region of interest" description="Disordered" evidence="1">
    <location>
        <begin position="282"/>
        <end position="334"/>
    </location>
</feature>
<gene>
    <name evidence="2" type="ORF">C731_0515</name>
</gene>
<evidence type="ECO:0000256" key="1">
    <source>
        <dbReference type="SAM" id="MobiDB-lite"/>
    </source>
</evidence>
<dbReference type="OrthoDB" id="4753796at2"/>
<feature type="compositionally biased region" description="Polar residues" evidence="1">
    <location>
        <begin position="325"/>
        <end position="334"/>
    </location>
</feature>
<proteinExistence type="predicted"/>
<dbReference type="AlphaFoldDB" id="K5BH65"/>
<sequence length="334" mass="34064">MTNVIDWILSLFRDPVKAQAFIADPGRAMQSAGITNLTTAQVQSVAASVAPAAVVKGGGDPVVGLQQAVAQTHGIAFAPQRQTEAFSNNDTLSHNDTRFLSPETNTATFAGQDVQQGGVNVGLDFGDITFGNKTTNTATEGAVINTGNAGDIDTTHVDGDGNVVGDGNENVNTGDIKDSNVNIGGLNNKIDDRGDITAGGDVIKDNKGPVVNDVDMSGGDGGSARGGDGPGGLIGVGKGGDATAGSGGSGGVLVISDNSHTHNEVDGNMTTVGDVHGDLSGSVTGGYNKEDNSVDNSVNDSFNQDNRVTDSFNTDNRDYSEHDQVSVNTEVSLW</sequence>
<organism evidence="2 3">
    <name type="scientific">Mycolicibacterium hassiacum (strain DSM 44199 / CIP 105218 / JCM 12690 / 3849)</name>
    <name type="common">Mycobacterium hassiacum</name>
    <dbReference type="NCBI Taxonomy" id="1122247"/>
    <lineage>
        <taxon>Bacteria</taxon>
        <taxon>Bacillati</taxon>
        <taxon>Actinomycetota</taxon>
        <taxon>Actinomycetes</taxon>
        <taxon>Mycobacteriales</taxon>
        <taxon>Mycobacteriaceae</taxon>
        <taxon>Mycolicibacterium</taxon>
    </lineage>
</organism>
<dbReference type="RefSeq" id="WP_005624230.1">
    <property type="nucleotide sequence ID" value="NZ_AMRA01000015.1"/>
</dbReference>
<evidence type="ECO:0000313" key="2">
    <source>
        <dbReference type="EMBL" id="EKF25402.1"/>
    </source>
</evidence>
<feature type="compositionally biased region" description="Basic and acidic residues" evidence="1">
    <location>
        <begin position="315"/>
        <end position="324"/>
    </location>
</feature>
<dbReference type="STRING" id="1122247.GCA_000379865_01959"/>
<reference evidence="2 3" key="1">
    <citation type="journal article" date="2012" name="J. Bacteriol.">
        <title>Genome sequence of Mycobacterium hassiacum DSM 44199, a rare source of heat-stable mycobacterial proteins.</title>
        <authorList>
            <person name="Tiago I."/>
            <person name="Maranha A."/>
            <person name="Mendes V."/>
            <person name="Alarico S."/>
            <person name="Moynihan P.J."/>
            <person name="Clarke A.J."/>
            <person name="Macedo-Ribeiro S."/>
            <person name="Pereira P.J."/>
            <person name="Empadinhas N."/>
        </authorList>
    </citation>
    <scope>NUCLEOTIDE SEQUENCE [LARGE SCALE GENOMIC DNA]</scope>
    <source>
        <strain evidence="3">DSM 44199 / CIP 105218 / JCM 12690 / 3849</strain>
    </source>
</reference>
<dbReference type="eggNOG" id="ENOG5032WSK">
    <property type="taxonomic scope" value="Bacteria"/>
</dbReference>
<accession>K5BH65</accession>
<feature type="region of interest" description="Disordered" evidence="1">
    <location>
        <begin position="215"/>
        <end position="242"/>
    </location>
</feature>
<dbReference type="Proteomes" id="UP000006265">
    <property type="component" value="Unassembled WGS sequence"/>
</dbReference>
<dbReference type="NCBIfam" id="NF038175">
    <property type="entry name" value="IniB_NTERM"/>
    <property type="match status" value="1"/>
</dbReference>
<dbReference type="InterPro" id="IPR049709">
    <property type="entry name" value="IniB-like_N"/>
</dbReference>
<keyword evidence="3" id="KW-1185">Reference proteome</keyword>
<evidence type="ECO:0000313" key="3">
    <source>
        <dbReference type="Proteomes" id="UP000006265"/>
    </source>
</evidence>
<feature type="compositionally biased region" description="Polar residues" evidence="1">
    <location>
        <begin position="302"/>
        <end position="314"/>
    </location>
</feature>
<dbReference type="PATRIC" id="fig|1122247.3.peg.491"/>
<name>K5BH65_MYCHD</name>
<comment type="caution">
    <text evidence="2">The sequence shown here is derived from an EMBL/GenBank/DDBJ whole genome shotgun (WGS) entry which is preliminary data.</text>
</comment>